<protein>
    <submittedName>
        <fullName evidence="1">Uncharacterized protein</fullName>
    </submittedName>
</protein>
<dbReference type="Proteomes" id="UP000251942">
    <property type="component" value="Unassembled WGS sequence"/>
</dbReference>
<organism evidence="1 2">
    <name type="scientific">Legionella feeleii</name>
    <dbReference type="NCBI Taxonomy" id="453"/>
    <lineage>
        <taxon>Bacteria</taxon>
        <taxon>Pseudomonadati</taxon>
        <taxon>Pseudomonadota</taxon>
        <taxon>Gammaproteobacteria</taxon>
        <taxon>Legionellales</taxon>
        <taxon>Legionellaceae</taxon>
        <taxon>Legionella</taxon>
    </lineage>
</organism>
<reference evidence="1 2" key="1">
    <citation type="submission" date="2018-06" db="EMBL/GenBank/DDBJ databases">
        <authorList>
            <consortium name="Pathogen Informatics"/>
            <person name="Doyle S."/>
        </authorList>
    </citation>
    <scope>NUCLEOTIDE SEQUENCE [LARGE SCALE GENOMIC DNA]</scope>
    <source>
        <strain evidence="1 2">NCTC12022</strain>
    </source>
</reference>
<evidence type="ECO:0000313" key="1">
    <source>
        <dbReference type="EMBL" id="SPX60645.1"/>
    </source>
</evidence>
<dbReference type="AlphaFoldDB" id="A0A2X1QP82"/>
<evidence type="ECO:0000313" key="2">
    <source>
        <dbReference type="Proteomes" id="UP000251942"/>
    </source>
</evidence>
<proteinExistence type="predicted"/>
<sequence length="42" mass="4559">MAKVYFDIQADGERAWPGDGNQAGSLLCLMAKGLIMPDFQSI</sequence>
<accession>A0A2X1QP82</accession>
<name>A0A2X1QP82_9GAMM</name>
<dbReference type="RefSeq" id="WP_256593773.1">
    <property type="nucleotide sequence ID" value="NZ_CAAAHT010000003.1"/>
</dbReference>
<gene>
    <name evidence="1" type="ORF">NCTC12022_01377</name>
</gene>
<dbReference type="EMBL" id="UASS01000011">
    <property type="protein sequence ID" value="SPX60645.1"/>
    <property type="molecule type" value="Genomic_DNA"/>
</dbReference>